<organism evidence="1 2">
    <name type="scientific">Actinomortierella ambigua</name>
    <dbReference type="NCBI Taxonomy" id="1343610"/>
    <lineage>
        <taxon>Eukaryota</taxon>
        <taxon>Fungi</taxon>
        <taxon>Fungi incertae sedis</taxon>
        <taxon>Mucoromycota</taxon>
        <taxon>Mortierellomycotina</taxon>
        <taxon>Mortierellomycetes</taxon>
        <taxon>Mortierellales</taxon>
        <taxon>Mortierellaceae</taxon>
        <taxon>Actinomortierella</taxon>
    </lineage>
</organism>
<evidence type="ECO:0000313" key="1">
    <source>
        <dbReference type="EMBL" id="KAG0247212.1"/>
    </source>
</evidence>
<keyword evidence="2" id="KW-1185">Reference proteome</keyword>
<gene>
    <name evidence="1" type="ORF">DFQ27_002377</name>
</gene>
<feature type="non-terminal residue" evidence="1">
    <location>
        <position position="67"/>
    </location>
</feature>
<comment type="caution">
    <text evidence="1">The sequence shown here is derived from an EMBL/GenBank/DDBJ whole genome shotgun (WGS) entry which is preliminary data.</text>
</comment>
<dbReference type="Proteomes" id="UP000807716">
    <property type="component" value="Unassembled WGS sequence"/>
</dbReference>
<dbReference type="AlphaFoldDB" id="A0A9P6PKT1"/>
<name>A0A9P6PKT1_9FUNG</name>
<sequence>MASGARVNKDKSERIPLSTTTAQAIKDRHFVTRQTLAEFTHLGVQLKQGTRNTRAIETEFITKLRGT</sequence>
<accession>A0A9P6PKT1</accession>
<evidence type="ECO:0000313" key="2">
    <source>
        <dbReference type="Proteomes" id="UP000807716"/>
    </source>
</evidence>
<protein>
    <submittedName>
        <fullName evidence="1">Uncharacterized protein</fullName>
    </submittedName>
</protein>
<reference evidence="1" key="1">
    <citation type="journal article" date="2020" name="Fungal Divers.">
        <title>Resolving the Mortierellaceae phylogeny through synthesis of multi-gene phylogenetics and phylogenomics.</title>
        <authorList>
            <person name="Vandepol N."/>
            <person name="Liber J."/>
            <person name="Desiro A."/>
            <person name="Na H."/>
            <person name="Kennedy M."/>
            <person name="Barry K."/>
            <person name="Grigoriev I.V."/>
            <person name="Miller A.N."/>
            <person name="O'Donnell K."/>
            <person name="Stajich J.E."/>
            <person name="Bonito G."/>
        </authorList>
    </citation>
    <scope>NUCLEOTIDE SEQUENCE</scope>
    <source>
        <strain evidence="1">BC1065</strain>
    </source>
</reference>
<proteinExistence type="predicted"/>
<dbReference type="EMBL" id="JAAAJB010001899">
    <property type="protein sequence ID" value="KAG0247212.1"/>
    <property type="molecule type" value="Genomic_DNA"/>
</dbReference>